<gene>
    <name evidence="1" type="ORF">DEO72_LG10g1300</name>
</gene>
<evidence type="ECO:0000313" key="2">
    <source>
        <dbReference type="Proteomes" id="UP000501690"/>
    </source>
</evidence>
<dbReference type="AlphaFoldDB" id="A0A4D6NBC9"/>
<dbReference type="Proteomes" id="UP000501690">
    <property type="component" value="Linkage Group LG10"/>
</dbReference>
<dbReference type="EMBL" id="CP039354">
    <property type="protein sequence ID" value="QCE10074.1"/>
    <property type="molecule type" value="Genomic_DNA"/>
</dbReference>
<keyword evidence="2" id="KW-1185">Reference proteome</keyword>
<protein>
    <submittedName>
        <fullName evidence="1">Uncharacterized protein</fullName>
    </submittedName>
</protein>
<reference evidence="1 2" key="1">
    <citation type="submission" date="2019-04" db="EMBL/GenBank/DDBJ databases">
        <title>An improved genome assembly and genetic linkage map for asparagus bean, Vigna unguiculata ssp. sesquipedialis.</title>
        <authorList>
            <person name="Xia Q."/>
            <person name="Zhang R."/>
            <person name="Dong Y."/>
        </authorList>
    </citation>
    <scope>NUCLEOTIDE SEQUENCE [LARGE SCALE GENOMIC DNA]</scope>
    <source>
        <tissue evidence="1">Leaf</tissue>
    </source>
</reference>
<proteinExistence type="predicted"/>
<name>A0A4D6NBC9_VIGUN</name>
<accession>A0A4D6NBC9</accession>
<sequence>MSSACRSRAIRIVHAPFVSCPLVLRTPSARPPRTVRELSARPPRAVRPPYVALFHQTKLKRAKVDRWKECESALQHLRGKHAVVYQEAAEIRVYNKFLVWFGIVWSVVNTYLEEKCFERLRKKHQHEPRELKARMGAWSNFNQEPLGWELEADTSRDHRD</sequence>
<organism evidence="1 2">
    <name type="scientific">Vigna unguiculata</name>
    <name type="common">Cowpea</name>
    <dbReference type="NCBI Taxonomy" id="3917"/>
    <lineage>
        <taxon>Eukaryota</taxon>
        <taxon>Viridiplantae</taxon>
        <taxon>Streptophyta</taxon>
        <taxon>Embryophyta</taxon>
        <taxon>Tracheophyta</taxon>
        <taxon>Spermatophyta</taxon>
        <taxon>Magnoliopsida</taxon>
        <taxon>eudicotyledons</taxon>
        <taxon>Gunneridae</taxon>
        <taxon>Pentapetalae</taxon>
        <taxon>rosids</taxon>
        <taxon>fabids</taxon>
        <taxon>Fabales</taxon>
        <taxon>Fabaceae</taxon>
        <taxon>Papilionoideae</taxon>
        <taxon>50 kb inversion clade</taxon>
        <taxon>NPAAA clade</taxon>
        <taxon>indigoferoid/millettioid clade</taxon>
        <taxon>Phaseoleae</taxon>
        <taxon>Vigna</taxon>
    </lineage>
</organism>
<evidence type="ECO:0000313" key="1">
    <source>
        <dbReference type="EMBL" id="QCE10074.1"/>
    </source>
</evidence>